<dbReference type="EMBL" id="CAXLJM020000008">
    <property type="protein sequence ID" value="CAL8075290.1"/>
    <property type="molecule type" value="Genomic_DNA"/>
</dbReference>
<sequence length="416" mass="47360">MPSITQKNGNIPLIQLLGDVTLAILDKYSYIQDKIWVKTPIRWISHLRRVKPRQSVKEVLPWMIIQIIHGLLVVYELLLITGYGGIPVEELKSWFKIFIVFLCILDVTISVITFTLWSKRDLMAACFNAVTLLPKYQSEVPLESGLANTKAASVISHLVSAGLTLELALSPYALSFVVVVFNLEDPTLYLLRPLTFMLSFQLDQAMRAFILTLLNCNRFFSLINYAFLLIMLASRILLVQLTILQPPNAKTSRPNSFMATFDRKLGVYRRLYLILKYCNEMGGLTHSLIMTMGFFTMVISGSVVVLKTSFLSIPTSFFPMFPSYFLLVLGLFIASVPIAANIYENSVWFKYAWMKTGGYERKYVRKQLVSCSDIKAKLGVMGFVDRSYIMTFLDALLNNIVNVVMYVSETRLQVLY</sequence>
<feature type="transmembrane region" description="Helical" evidence="1">
    <location>
        <begin position="59"/>
        <end position="82"/>
    </location>
</feature>
<comment type="caution">
    <text evidence="2">The sequence shown here is derived from an EMBL/GenBank/DDBJ whole genome shotgun (WGS) entry which is preliminary data.</text>
</comment>
<evidence type="ECO:0000256" key="1">
    <source>
        <dbReference type="SAM" id="Phobius"/>
    </source>
</evidence>
<feature type="transmembrane region" description="Helical" evidence="1">
    <location>
        <begin position="324"/>
        <end position="343"/>
    </location>
</feature>
<keyword evidence="3" id="KW-1185">Reference proteome</keyword>
<evidence type="ECO:0000313" key="3">
    <source>
        <dbReference type="Proteomes" id="UP001642540"/>
    </source>
</evidence>
<feature type="transmembrane region" description="Helical" evidence="1">
    <location>
        <begin position="222"/>
        <end position="243"/>
    </location>
</feature>
<accession>A0ABP1PU06</accession>
<feature type="transmembrane region" description="Helical" evidence="1">
    <location>
        <begin position="289"/>
        <end position="312"/>
    </location>
</feature>
<reference evidence="2 3" key="1">
    <citation type="submission" date="2024-08" db="EMBL/GenBank/DDBJ databases">
        <authorList>
            <person name="Cucini C."/>
            <person name="Frati F."/>
        </authorList>
    </citation>
    <scope>NUCLEOTIDE SEQUENCE [LARGE SCALE GENOMIC DNA]</scope>
</reference>
<dbReference type="Proteomes" id="UP001642540">
    <property type="component" value="Unassembled WGS sequence"/>
</dbReference>
<keyword evidence="1" id="KW-0472">Membrane</keyword>
<protein>
    <recommendedName>
        <fullName evidence="4">Gustatory receptor</fullName>
    </recommendedName>
</protein>
<gene>
    <name evidence="2" type="ORF">ODALV1_LOCUS3124</name>
</gene>
<feature type="transmembrane region" description="Helical" evidence="1">
    <location>
        <begin position="94"/>
        <end position="117"/>
    </location>
</feature>
<organism evidence="2 3">
    <name type="scientific">Orchesella dallaii</name>
    <dbReference type="NCBI Taxonomy" id="48710"/>
    <lineage>
        <taxon>Eukaryota</taxon>
        <taxon>Metazoa</taxon>
        <taxon>Ecdysozoa</taxon>
        <taxon>Arthropoda</taxon>
        <taxon>Hexapoda</taxon>
        <taxon>Collembola</taxon>
        <taxon>Entomobryomorpha</taxon>
        <taxon>Entomobryoidea</taxon>
        <taxon>Orchesellidae</taxon>
        <taxon>Orchesellinae</taxon>
        <taxon>Orchesella</taxon>
    </lineage>
</organism>
<proteinExistence type="predicted"/>
<evidence type="ECO:0008006" key="4">
    <source>
        <dbReference type="Google" id="ProtNLM"/>
    </source>
</evidence>
<keyword evidence="1" id="KW-0812">Transmembrane</keyword>
<evidence type="ECO:0000313" key="2">
    <source>
        <dbReference type="EMBL" id="CAL8075290.1"/>
    </source>
</evidence>
<keyword evidence="1" id="KW-1133">Transmembrane helix</keyword>
<name>A0ABP1PU06_9HEXA</name>
<feature type="transmembrane region" description="Helical" evidence="1">
    <location>
        <begin position="158"/>
        <end position="183"/>
    </location>
</feature>